<dbReference type="GO" id="GO:0047617">
    <property type="term" value="F:fatty acyl-CoA hydrolase activity"/>
    <property type="evidence" value="ECO:0007669"/>
    <property type="project" value="InterPro"/>
</dbReference>
<evidence type="ECO:0000313" key="4">
    <source>
        <dbReference type="EMBL" id="PSR97764.1"/>
    </source>
</evidence>
<dbReference type="AlphaFoldDB" id="A0A2T3AHQ7"/>
<evidence type="ECO:0000259" key="3">
    <source>
        <dbReference type="Pfam" id="PF03061"/>
    </source>
</evidence>
<accession>A0A2T3AHQ7</accession>
<proteinExistence type="inferred from homology"/>
<sequence length="165" mass="17203">MAAAPSSAAHESEQQQQEPISVLDHVSRVWALKQDLSQPYALLIPTMRIVSASSDGRVIGEMVLEQSHVNSLGGIHGTTSAALIDCIAGMAIVAKAGGEKTGVSTDIHISYASSARVGDSVEIECTLNKLGRNMAFTTVEICKKGGDGKGGRKVLVTGSHSKFVA</sequence>
<dbReference type="SUPFAM" id="SSF54637">
    <property type="entry name" value="Thioesterase/thiol ester dehydrase-isomerase"/>
    <property type="match status" value="1"/>
</dbReference>
<evidence type="ECO:0000256" key="2">
    <source>
        <dbReference type="ARBA" id="ARBA00022801"/>
    </source>
</evidence>
<evidence type="ECO:0000313" key="5">
    <source>
        <dbReference type="Proteomes" id="UP000241462"/>
    </source>
</evidence>
<dbReference type="InterPro" id="IPR039298">
    <property type="entry name" value="ACOT13"/>
</dbReference>
<comment type="similarity">
    <text evidence="1">Belongs to the thioesterase PaaI family.</text>
</comment>
<dbReference type="Proteomes" id="UP000241462">
    <property type="component" value="Unassembled WGS sequence"/>
</dbReference>
<keyword evidence="2" id="KW-0378">Hydrolase</keyword>
<dbReference type="OrthoDB" id="46529at2759"/>
<dbReference type="STRING" id="2025994.A0A2T3AHQ7"/>
<feature type="domain" description="Thioesterase" evidence="3">
    <location>
        <begin position="73"/>
        <end position="146"/>
    </location>
</feature>
<protein>
    <submittedName>
        <fullName evidence="4">HotDog domain-containing protein</fullName>
    </submittedName>
</protein>
<dbReference type="PANTHER" id="PTHR21660:SF11">
    <property type="entry name" value="FAMILY PROTEIN, PUTATIVE (AFU_ORTHOLOGUE AFUA_4G04355)-RELATED"/>
    <property type="match status" value="1"/>
</dbReference>
<keyword evidence="5" id="KW-1185">Reference proteome</keyword>
<dbReference type="Pfam" id="PF03061">
    <property type="entry name" value="4HBT"/>
    <property type="match status" value="1"/>
</dbReference>
<dbReference type="CDD" id="cd03443">
    <property type="entry name" value="PaaI_thioesterase"/>
    <property type="match status" value="1"/>
</dbReference>
<dbReference type="EMBL" id="KZ678388">
    <property type="protein sequence ID" value="PSR97764.1"/>
    <property type="molecule type" value="Genomic_DNA"/>
</dbReference>
<reference evidence="4 5" key="1">
    <citation type="journal article" date="2018" name="Mycol. Prog.">
        <title>Coniella lustricola, a new species from submerged detritus.</title>
        <authorList>
            <person name="Raudabaugh D.B."/>
            <person name="Iturriaga T."/>
            <person name="Carver A."/>
            <person name="Mondo S."/>
            <person name="Pangilinan J."/>
            <person name="Lipzen A."/>
            <person name="He G."/>
            <person name="Amirebrahimi M."/>
            <person name="Grigoriev I.V."/>
            <person name="Miller A.N."/>
        </authorList>
    </citation>
    <scope>NUCLEOTIDE SEQUENCE [LARGE SCALE GENOMIC DNA]</scope>
    <source>
        <strain evidence="4 5">B22-T-1</strain>
    </source>
</reference>
<name>A0A2T3AHQ7_9PEZI</name>
<evidence type="ECO:0000256" key="1">
    <source>
        <dbReference type="ARBA" id="ARBA00008324"/>
    </source>
</evidence>
<dbReference type="Gene3D" id="3.10.129.10">
    <property type="entry name" value="Hotdog Thioesterase"/>
    <property type="match status" value="1"/>
</dbReference>
<dbReference type="InParanoid" id="A0A2T3AHQ7"/>
<dbReference type="InterPro" id="IPR029069">
    <property type="entry name" value="HotDog_dom_sf"/>
</dbReference>
<dbReference type="InterPro" id="IPR006683">
    <property type="entry name" value="Thioestr_dom"/>
</dbReference>
<dbReference type="NCBIfam" id="TIGR00369">
    <property type="entry name" value="unchar_dom_1"/>
    <property type="match status" value="1"/>
</dbReference>
<gene>
    <name evidence="4" type="ORF">BD289DRAFT_74248</name>
</gene>
<dbReference type="InterPro" id="IPR003736">
    <property type="entry name" value="PAAI_dom"/>
</dbReference>
<dbReference type="PANTHER" id="PTHR21660">
    <property type="entry name" value="THIOESTERASE SUPERFAMILY MEMBER-RELATED"/>
    <property type="match status" value="1"/>
</dbReference>
<organism evidence="4 5">
    <name type="scientific">Coniella lustricola</name>
    <dbReference type="NCBI Taxonomy" id="2025994"/>
    <lineage>
        <taxon>Eukaryota</taxon>
        <taxon>Fungi</taxon>
        <taxon>Dikarya</taxon>
        <taxon>Ascomycota</taxon>
        <taxon>Pezizomycotina</taxon>
        <taxon>Sordariomycetes</taxon>
        <taxon>Sordariomycetidae</taxon>
        <taxon>Diaporthales</taxon>
        <taxon>Schizoparmaceae</taxon>
        <taxon>Coniella</taxon>
    </lineage>
</organism>